<comment type="caution">
    <text evidence="1">The sequence shown here is derived from an EMBL/GenBank/DDBJ whole genome shotgun (WGS) entry which is preliminary data.</text>
</comment>
<reference evidence="1" key="1">
    <citation type="submission" date="2021-06" db="EMBL/GenBank/DDBJ databases">
        <authorList>
            <person name="Hodson N. C."/>
            <person name="Mongue J. A."/>
            <person name="Jaron S. K."/>
        </authorList>
    </citation>
    <scope>NUCLEOTIDE SEQUENCE</scope>
</reference>
<dbReference type="EMBL" id="CAJVCH010536691">
    <property type="protein sequence ID" value="CAG7825551.1"/>
    <property type="molecule type" value="Genomic_DNA"/>
</dbReference>
<dbReference type="PROSITE" id="PS51257">
    <property type="entry name" value="PROKAR_LIPOPROTEIN"/>
    <property type="match status" value="1"/>
</dbReference>
<dbReference type="Proteomes" id="UP000708208">
    <property type="component" value="Unassembled WGS sequence"/>
</dbReference>
<sequence length="67" mass="7749">MYKYGSGVLLHLRSGFHPFAGSACLHRRETRSLFYIRSTRNLSREAICPADSKRLLLWGQHGERMGR</sequence>
<accession>A0A8J2PS56</accession>
<evidence type="ECO:0000313" key="2">
    <source>
        <dbReference type="Proteomes" id="UP000708208"/>
    </source>
</evidence>
<gene>
    <name evidence="1" type="ORF">AFUS01_LOCUS35654</name>
</gene>
<organism evidence="1 2">
    <name type="scientific">Allacma fusca</name>
    <dbReference type="NCBI Taxonomy" id="39272"/>
    <lineage>
        <taxon>Eukaryota</taxon>
        <taxon>Metazoa</taxon>
        <taxon>Ecdysozoa</taxon>
        <taxon>Arthropoda</taxon>
        <taxon>Hexapoda</taxon>
        <taxon>Collembola</taxon>
        <taxon>Symphypleona</taxon>
        <taxon>Sminthuridae</taxon>
        <taxon>Allacma</taxon>
    </lineage>
</organism>
<protein>
    <submittedName>
        <fullName evidence="1">Uncharacterized protein</fullName>
    </submittedName>
</protein>
<keyword evidence="2" id="KW-1185">Reference proteome</keyword>
<proteinExistence type="predicted"/>
<name>A0A8J2PS56_9HEXA</name>
<dbReference type="AlphaFoldDB" id="A0A8J2PS56"/>
<evidence type="ECO:0000313" key="1">
    <source>
        <dbReference type="EMBL" id="CAG7825551.1"/>
    </source>
</evidence>